<dbReference type="EMBL" id="MDTU01000009">
    <property type="protein sequence ID" value="ODN40990.1"/>
    <property type="molecule type" value="Genomic_DNA"/>
</dbReference>
<sequence length="354" mass="39839">MTISSTQDITERLNLIKQRKLGYLTYEEYLAELGTTLKEVKPIEKTVKKWYRLILEIDPSNNTARKQRIKDQSILLQNTGFDNINGLELTSNHCNKADAIPFPDIAVTGAPAPNALIRSSVFGVVKRGARKQYTIQNIEDSWPTLASWKDTKIQFLGFQLDQADLDTWLSLIELAKQHGFGATVSATAYEILKISGKKDTGQTRTWLTASLDRLFLGRLKIQINSCSYRGSFIDSIAEDGLIGNDGKYHFTLNKRLMGLFKSGTTALSIEHRRQLKGDLVKWLSSYIASHAITKSKPHKISISKLQKLCGSESLLKKFKQNLQKATVALNNVEKYKTSIEKGQTNEDLFVVRVP</sequence>
<proteinExistence type="predicted"/>
<evidence type="ECO:0000313" key="2">
    <source>
        <dbReference type="Proteomes" id="UP000094329"/>
    </source>
</evidence>
<dbReference type="Proteomes" id="UP000094329">
    <property type="component" value="Unassembled WGS sequence"/>
</dbReference>
<dbReference type="InterPro" id="IPR018777">
    <property type="entry name" value="Replication_initiator_prot_A"/>
</dbReference>
<accession>A0ABX3A0K0</accession>
<gene>
    <name evidence="1" type="ORF">BGC07_18725</name>
</gene>
<dbReference type="RefSeq" id="WP_069314576.1">
    <property type="nucleotide sequence ID" value="NZ_MDTU01000009.1"/>
</dbReference>
<name>A0ABX3A0K0_9GAMM</name>
<keyword evidence="2" id="KW-1185">Reference proteome</keyword>
<evidence type="ECO:0000313" key="1">
    <source>
        <dbReference type="EMBL" id="ODN40990.1"/>
    </source>
</evidence>
<comment type="caution">
    <text evidence="1">The sequence shown here is derived from an EMBL/GenBank/DDBJ whole genome shotgun (WGS) entry which is preliminary data.</text>
</comment>
<dbReference type="Pfam" id="PF10134">
    <property type="entry name" value="RPA"/>
    <property type="match status" value="1"/>
</dbReference>
<reference evidence="1 2" key="1">
    <citation type="submission" date="2016-08" db="EMBL/GenBank/DDBJ databases">
        <title>Draft genome sequence of Candidatus Piscirickettsia litoralis, from seawater.</title>
        <authorList>
            <person name="Wan X."/>
            <person name="Lee A.J."/>
            <person name="Hou S."/>
            <person name="Donachie S.P."/>
        </authorList>
    </citation>
    <scope>NUCLEOTIDE SEQUENCE [LARGE SCALE GENOMIC DNA]</scope>
    <source>
        <strain evidence="1 2">Y2</strain>
    </source>
</reference>
<protein>
    <recommendedName>
        <fullName evidence="3">Replication protein</fullName>
    </recommendedName>
</protein>
<evidence type="ECO:0008006" key="3">
    <source>
        <dbReference type="Google" id="ProtNLM"/>
    </source>
</evidence>
<organism evidence="1 2">
    <name type="scientific">Piscirickettsia litoralis</name>
    <dbReference type="NCBI Taxonomy" id="1891921"/>
    <lineage>
        <taxon>Bacteria</taxon>
        <taxon>Pseudomonadati</taxon>
        <taxon>Pseudomonadota</taxon>
        <taxon>Gammaproteobacteria</taxon>
        <taxon>Thiotrichales</taxon>
        <taxon>Piscirickettsiaceae</taxon>
        <taxon>Piscirickettsia</taxon>
    </lineage>
</organism>